<dbReference type="EMBL" id="SNWQ01000014">
    <property type="protein sequence ID" value="TDO44974.1"/>
    <property type="molecule type" value="Genomic_DNA"/>
</dbReference>
<dbReference type="GO" id="GO:0006281">
    <property type="term" value="P:DNA repair"/>
    <property type="evidence" value="ECO:0007669"/>
    <property type="project" value="UniProtKB-KW"/>
</dbReference>
<dbReference type="AlphaFoldDB" id="A0A4V6PT18"/>
<dbReference type="Proteomes" id="UP000295388">
    <property type="component" value="Unassembled WGS sequence"/>
</dbReference>
<evidence type="ECO:0000259" key="12">
    <source>
        <dbReference type="PROSITE" id="PS51462"/>
    </source>
</evidence>
<comment type="caution">
    <text evidence="13">The sequence shown here is derived from an EMBL/GenBank/DDBJ whole genome shotgun (WGS) entry which is preliminary data.</text>
</comment>
<keyword evidence="8" id="KW-0460">Magnesium</keyword>
<organism evidence="13 14">
    <name type="scientific">Kribbella caucasensis</name>
    <dbReference type="NCBI Taxonomy" id="2512215"/>
    <lineage>
        <taxon>Bacteria</taxon>
        <taxon>Bacillati</taxon>
        <taxon>Actinomycetota</taxon>
        <taxon>Actinomycetes</taxon>
        <taxon>Propionibacteriales</taxon>
        <taxon>Kribbellaceae</taxon>
        <taxon>Kribbella</taxon>
    </lineage>
</organism>
<keyword evidence="3" id="KW-0515">Mutator protein</keyword>
<keyword evidence="5" id="KW-0479">Metal-binding</keyword>
<dbReference type="GO" id="GO:0035539">
    <property type="term" value="F:8-oxo-7,8-dihydrodeoxyguanosine triphosphate pyrophosphatase activity"/>
    <property type="evidence" value="ECO:0007669"/>
    <property type="project" value="UniProtKB-EC"/>
</dbReference>
<dbReference type="PANTHER" id="PTHR47707">
    <property type="entry name" value="8-OXO-DGTP DIPHOSPHATASE"/>
    <property type="match status" value="1"/>
</dbReference>
<evidence type="ECO:0000256" key="6">
    <source>
        <dbReference type="ARBA" id="ARBA00022763"/>
    </source>
</evidence>
<dbReference type="RefSeq" id="WP_133802926.1">
    <property type="nucleotide sequence ID" value="NZ_SNWQ01000014.1"/>
</dbReference>
<keyword evidence="4" id="KW-0235">DNA replication</keyword>
<dbReference type="InterPro" id="IPR047127">
    <property type="entry name" value="MutT-like"/>
</dbReference>
<dbReference type="GO" id="GO:0006260">
    <property type="term" value="P:DNA replication"/>
    <property type="evidence" value="ECO:0007669"/>
    <property type="project" value="UniProtKB-KW"/>
</dbReference>
<evidence type="ECO:0000256" key="8">
    <source>
        <dbReference type="ARBA" id="ARBA00022842"/>
    </source>
</evidence>
<evidence type="ECO:0000313" key="14">
    <source>
        <dbReference type="Proteomes" id="UP000295388"/>
    </source>
</evidence>
<dbReference type="Gene3D" id="3.90.79.10">
    <property type="entry name" value="Nucleoside Triphosphate Pyrophosphohydrolase"/>
    <property type="match status" value="1"/>
</dbReference>
<dbReference type="InterPro" id="IPR015797">
    <property type="entry name" value="NUDIX_hydrolase-like_dom_sf"/>
</dbReference>
<dbReference type="OrthoDB" id="9804442at2"/>
<evidence type="ECO:0000256" key="4">
    <source>
        <dbReference type="ARBA" id="ARBA00022705"/>
    </source>
</evidence>
<keyword evidence="14" id="KW-1185">Reference proteome</keyword>
<dbReference type="Pfam" id="PF00293">
    <property type="entry name" value="NUDIX"/>
    <property type="match status" value="1"/>
</dbReference>
<dbReference type="GO" id="GO:0046872">
    <property type="term" value="F:metal ion binding"/>
    <property type="evidence" value="ECO:0007669"/>
    <property type="project" value="UniProtKB-KW"/>
</dbReference>
<comment type="cofactor">
    <cofactor evidence="1">
        <name>Mg(2+)</name>
        <dbReference type="ChEBI" id="CHEBI:18420"/>
    </cofactor>
</comment>
<evidence type="ECO:0000256" key="9">
    <source>
        <dbReference type="ARBA" id="ARBA00023204"/>
    </source>
</evidence>
<dbReference type="SUPFAM" id="SSF55811">
    <property type="entry name" value="Nudix"/>
    <property type="match status" value="1"/>
</dbReference>
<accession>A0A4V6PT18</accession>
<evidence type="ECO:0000256" key="2">
    <source>
        <dbReference type="ARBA" id="ARBA00005582"/>
    </source>
</evidence>
<evidence type="ECO:0000256" key="1">
    <source>
        <dbReference type="ARBA" id="ARBA00001946"/>
    </source>
</evidence>
<keyword evidence="7" id="KW-0378">Hydrolase</keyword>
<evidence type="ECO:0000313" key="13">
    <source>
        <dbReference type="EMBL" id="TDO44974.1"/>
    </source>
</evidence>
<dbReference type="GO" id="GO:0044715">
    <property type="term" value="F:8-oxo-dGDP phosphatase activity"/>
    <property type="evidence" value="ECO:0007669"/>
    <property type="project" value="TreeGrafter"/>
</dbReference>
<protein>
    <recommendedName>
        <fullName evidence="11">8-oxo-dGTP diphosphatase</fullName>
        <ecNumber evidence="11">3.6.1.55</ecNumber>
    </recommendedName>
</protein>
<evidence type="ECO:0000256" key="5">
    <source>
        <dbReference type="ARBA" id="ARBA00022723"/>
    </source>
</evidence>
<dbReference type="PANTHER" id="PTHR47707:SF1">
    <property type="entry name" value="NUDIX HYDROLASE FAMILY PROTEIN"/>
    <property type="match status" value="1"/>
</dbReference>
<comment type="similarity">
    <text evidence="2">Belongs to the Nudix hydrolase family.</text>
</comment>
<dbReference type="InterPro" id="IPR000086">
    <property type="entry name" value="NUDIX_hydrolase_dom"/>
</dbReference>
<comment type="catalytic activity">
    <reaction evidence="10">
        <text>8-oxo-dGTP + H2O = 8-oxo-dGMP + diphosphate + H(+)</text>
        <dbReference type="Rhea" id="RHEA:31575"/>
        <dbReference type="ChEBI" id="CHEBI:15377"/>
        <dbReference type="ChEBI" id="CHEBI:15378"/>
        <dbReference type="ChEBI" id="CHEBI:33019"/>
        <dbReference type="ChEBI" id="CHEBI:63224"/>
        <dbReference type="ChEBI" id="CHEBI:77896"/>
        <dbReference type="EC" id="3.6.1.55"/>
    </reaction>
</comment>
<gene>
    <name evidence="13" type="ORF">EV643_114119</name>
</gene>
<dbReference type="CDD" id="cd03425">
    <property type="entry name" value="NUDIX_MutT_NudA_like"/>
    <property type="match status" value="1"/>
</dbReference>
<evidence type="ECO:0000256" key="11">
    <source>
        <dbReference type="ARBA" id="ARBA00038905"/>
    </source>
</evidence>
<dbReference type="GO" id="GO:0008413">
    <property type="term" value="F:8-oxo-7,8-dihydroguanosine triphosphate pyrophosphatase activity"/>
    <property type="evidence" value="ECO:0007669"/>
    <property type="project" value="TreeGrafter"/>
</dbReference>
<evidence type="ECO:0000256" key="3">
    <source>
        <dbReference type="ARBA" id="ARBA00022457"/>
    </source>
</evidence>
<dbReference type="GO" id="GO:0044716">
    <property type="term" value="F:8-oxo-GDP phosphatase activity"/>
    <property type="evidence" value="ECO:0007669"/>
    <property type="project" value="TreeGrafter"/>
</dbReference>
<sequence>MTDRQVVVGVAMIREGRVLVALRPGPEGGWEFPGGKVEPGESERAAGARELEEELGVMVEVGEPLGIDSPIGDHYLLRVYLAELIAGDPVPHEHAEVRWIGPAELGQLGWLPADRPFLPVLRAKLMGNLIRHDSDTSGPGA</sequence>
<reference evidence="13 14" key="1">
    <citation type="submission" date="2019-03" db="EMBL/GenBank/DDBJ databases">
        <title>Genomic Encyclopedia of Type Strains, Phase III (KMG-III): the genomes of soil and plant-associated and newly described type strains.</title>
        <authorList>
            <person name="Whitman W."/>
        </authorList>
    </citation>
    <scope>NUCLEOTIDE SEQUENCE [LARGE SCALE GENOMIC DNA]</scope>
    <source>
        <strain evidence="13 14">VKM Ac-2527</strain>
    </source>
</reference>
<dbReference type="InterPro" id="IPR020476">
    <property type="entry name" value="Nudix_hydrolase"/>
</dbReference>
<dbReference type="PROSITE" id="PS51462">
    <property type="entry name" value="NUDIX"/>
    <property type="match status" value="1"/>
</dbReference>
<dbReference type="EC" id="3.6.1.55" evidence="11"/>
<proteinExistence type="inferred from homology"/>
<evidence type="ECO:0000256" key="7">
    <source>
        <dbReference type="ARBA" id="ARBA00022801"/>
    </source>
</evidence>
<name>A0A4V6PT18_9ACTN</name>
<feature type="domain" description="Nudix hydrolase" evidence="12">
    <location>
        <begin position="3"/>
        <end position="125"/>
    </location>
</feature>
<dbReference type="PRINTS" id="PR00502">
    <property type="entry name" value="NUDIXFAMILY"/>
</dbReference>
<keyword evidence="6" id="KW-0227">DNA damage</keyword>
<keyword evidence="9" id="KW-0234">DNA repair</keyword>
<evidence type="ECO:0000256" key="10">
    <source>
        <dbReference type="ARBA" id="ARBA00035861"/>
    </source>
</evidence>